<sequence>MKFYIVSDRYISYLKTIDGKVPDNYNGSRPFIGVVIEVNGVSYIAPLSSPKPQLERINNSKPTAFKIYNRKDGTEFLGVINLNYMIPVLDNEVTLLDVDNVDVKYKNLLKKQHEYIKIHQADIEARAIKLHDLVRTKKQAHFVDVSCCFDDLEANFKSFTP</sequence>
<dbReference type="Pfam" id="PF13958">
    <property type="entry name" value="ToxN_toxin"/>
    <property type="match status" value="1"/>
</dbReference>
<keyword evidence="2" id="KW-1185">Reference proteome</keyword>
<comment type="caution">
    <text evidence="1">The sequence shown here is derived from an EMBL/GenBank/DDBJ whole genome shotgun (WGS) entry which is preliminary data.</text>
</comment>
<dbReference type="RefSeq" id="WP_051918079.1">
    <property type="nucleotide sequence ID" value="NZ_NQMS01000017.1"/>
</dbReference>
<evidence type="ECO:0000313" key="2">
    <source>
        <dbReference type="Proteomes" id="UP000218796"/>
    </source>
</evidence>
<organism evidence="1 2">
    <name type="scientific">Hafnia paralvei</name>
    <dbReference type="NCBI Taxonomy" id="546367"/>
    <lineage>
        <taxon>Bacteria</taxon>
        <taxon>Pseudomonadati</taxon>
        <taxon>Pseudomonadota</taxon>
        <taxon>Gammaproteobacteria</taxon>
        <taxon>Enterobacterales</taxon>
        <taxon>Hafniaceae</taxon>
        <taxon>Hafnia</taxon>
    </lineage>
</organism>
<protein>
    <submittedName>
        <fullName evidence="1">Type III toxin-antitoxin system ToxN/AbiQ family toxin</fullName>
    </submittedName>
</protein>
<dbReference type="Proteomes" id="UP000218796">
    <property type="component" value="Unassembled WGS sequence"/>
</dbReference>
<dbReference type="GO" id="GO:0003723">
    <property type="term" value="F:RNA binding"/>
    <property type="evidence" value="ECO:0007669"/>
    <property type="project" value="InterPro"/>
</dbReference>
<dbReference type="AlphaFoldDB" id="A0A2A2M6W4"/>
<dbReference type="EMBL" id="NQMS01000017">
    <property type="protein sequence ID" value="PAV94220.1"/>
    <property type="molecule type" value="Genomic_DNA"/>
</dbReference>
<dbReference type="OrthoDB" id="7069349at2"/>
<dbReference type="GeneID" id="57211238"/>
<gene>
    <name evidence="1" type="ORF">CJD50_22070</name>
</gene>
<proteinExistence type="predicted"/>
<dbReference type="InterPro" id="IPR025911">
    <property type="entry name" value="ToxN/AbiQ_toxin"/>
</dbReference>
<dbReference type="GO" id="GO:0004521">
    <property type="term" value="F:RNA endonuclease activity"/>
    <property type="evidence" value="ECO:0007669"/>
    <property type="project" value="InterPro"/>
</dbReference>
<evidence type="ECO:0000313" key="1">
    <source>
        <dbReference type="EMBL" id="PAV94220.1"/>
    </source>
</evidence>
<dbReference type="SMR" id="A0A2A2M6W4"/>
<name>A0A2A2M6W4_9GAMM</name>
<reference evidence="1 2" key="1">
    <citation type="submission" date="2017-08" db="EMBL/GenBank/DDBJ databases">
        <title>Draft Genome Sequence of Hafnia alvei CITHA-6 Isolated from Raw Bovine Milk.</title>
        <authorList>
            <person name="Culligan E.P."/>
            <person name="Mcsweeney A."/>
            <person name="O'Doherty C."/>
            <person name="Gleeson E."/>
            <person name="O'Riordan D."/>
            <person name="Sleator R.D."/>
        </authorList>
    </citation>
    <scope>NUCLEOTIDE SEQUENCE [LARGE SCALE GENOMIC DNA]</scope>
    <source>
        <strain evidence="1 2">CITHA-6</strain>
    </source>
</reference>
<accession>A0A2A2M6W4</accession>
<dbReference type="InterPro" id="IPR053735">
    <property type="entry name" value="Type_III_TA_endoRNase"/>
</dbReference>
<dbReference type="Gene3D" id="3.10.129.130">
    <property type="match status" value="1"/>
</dbReference>